<reference evidence="4 5" key="1">
    <citation type="submission" date="2024-01" db="EMBL/GenBank/DDBJ databases">
        <authorList>
            <person name="Allen C."/>
            <person name="Tagirdzhanova G."/>
        </authorList>
    </citation>
    <scope>NUCLEOTIDE SEQUENCE [LARGE SCALE GENOMIC DNA]</scope>
    <source>
        <strain evidence="4 5">CBS 573.63</strain>
    </source>
</reference>
<gene>
    <name evidence="4" type="ORF">SEPCBS57363_001891</name>
</gene>
<evidence type="ECO:0000313" key="4">
    <source>
        <dbReference type="EMBL" id="CAK7266034.1"/>
    </source>
</evidence>
<dbReference type="InterPro" id="IPR014812">
    <property type="entry name" value="Vps51"/>
</dbReference>
<keyword evidence="2" id="KW-0445">Lipid transport</keyword>
<evidence type="ECO:0000256" key="3">
    <source>
        <dbReference type="SAM" id="MobiDB-lite"/>
    </source>
</evidence>
<comment type="function">
    <text evidence="2">Acts as component of the GARP complex that is involved in retrograde transport from early and late endosomes to the trans-Golgi network (TGN).</text>
</comment>
<organism evidence="4 5">
    <name type="scientific">Sporothrix epigloea</name>
    <dbReference type="NCBI Taxonomy" id="1892477"/>
    <lineage>
        <taxon>Eukaryota</taxon>
        <taxon>Fungi</taxon>
        <taxon>Dikarya</taxon>
        <taxon>Ascomycota</taxon>
        <taxon>Pezizomycotina</taxon>
        <taxon>Sordariomycetes</taxon>
        <taxon>Sordariomycetidae</taxon>
        <taxon>Ophiostomatales</taxon>
        <taxon>Ophiostomataceae</taxon>
        <taxon>Sporothrix</taxon>
    </lineage>
</organism>
<comment type="subunit">
    <text evidence="2">Component of the Golgi-associated retrograde protein (GARP) complex.</text>
</comment>
<dbReference type="Proteomes" id="UP001642501">
    <property type="component" value="Unassembled WGS sequence"/>
</dbReference>
<accession>A0ABP0DCS2</accession>
<name>A0ABP0DCS2_9PEZI</name>
<evidence type="ECO:0000256" key="2">
    <source>
        <dbReference type="RuleBase" id="RU368010"/>
    </source>
</evidence>
<feature type="compositionally biased region" description="Polar residues" evidence="3">
    <location>
        <begin position="16"/>
        <end position="27"/>
    </location>
</feature>
<evidence type="ECO:0000313" key="5">
    <source>
        <dbReference type="Proteomes" id="UP001642501"/>
    </source>
</evidence>
<evidence type="ECO:0000256" key="1">
    <source>
        <dbReference type="ARBA" id="ARBA00006080"/>
    </source>
</evidence>
<comment type="subcellular location">
    <subcellularLocation>
        <location evidence="2">Golgi apparatus</location>
        <location evidence="2">trans-Golgi network</location>
    </subcellularLocation>
</comment>
<protein>
    <recommendedName>
        <fullName evidence="2">Vacuolar protein sorting-associated protein 51 homolog</fullName>
    </recommendedName>
</protein>
<comment type="caution">
    <text evidence="4">The sequence shown here is derived from an EMBL/GenBank/DDBJ whole genome shotgun (WGS) entry which is preliminary data.</text>
</comment>
<dbReference type="EMBL" id="CAWUOM010000022">
    <property type="protein sequence ID" value="CAK7266034.1"/>
    <property type="molecule type" value="Genomic_DNA"/>
</dbReference>
<dbReference type="PANTHER" id="PTHR15954">
    <property type="entry name" value="VACUOLAR PROTEIN SORTING-ASSOCIATED PROTEIN 51 HOMOLOG"/>
    <property type="match status" value="1"/>
</dbReference>
<dbReference type="Pfam" id="PF08700">
    <property type="entry name" value="VPS51_Exo84_N"/>
    <property type="match status" value="1"/>
</dbReference>
<dbReference type="PANTHER" id="PTHR15954:SF4">
    <property type="entry name" value="VACUOLAR PROTEIN SORTING-ASSOCIATED PROTEIN 51 HOMOLOG"/>
    <property type="match status" value="1"/>
</dbReference>
<sequence length="313" mass="33560">MSTIATPREPPMRRVPSSTQTPTSSNRPSLETSRSVSSSPSQTTVAAAAAGGASEMSGGAAGRGAPAGGATRRNRAALREYYNLKNTGTPTVEVTEAIEEGDNGSDAAMHTNNLLANSEVPPSAMDAPNFEADAFVQKMLQESSLEDLLRTYTRVLGETRALDAEKKSLVYDNYSRLITATETIRKMRATMDPLNPMASTLDPAIAHIYNQAKALRDAMRQTVPAPDDSSKDFARARTIELAEKVLNTPARLRQFVKEGRTEEAEAAWQRPRQLLEAWRQQGVGGDDVEACLADGAAALRGEPSPAGWTVQAA</sequence>
<feature type="region of interest" description="Disordered" evidence="3">
    <location>
        <begin position="1"/>
        <end position="72"/>
    </location>
</feature>
<keyword evidence="5" id="KW-1185">Reference proteome</keyword>
<keyword evidence="2" id="KW-0813">Transport</keyword>
<proteinExistence type="inferred from homology"/>
<comment type="similarity">
    <text evidence="1 2">Belongs to the VPS51 family.</text>
</comment>
<feature type="compositionally biased region" description="Low complexity" evidence="3">
    <location>
        <begin position="28"/>
        <end position="58"/>
    </location>
</feature>
<keyword evidence="2" id="KW-0653">Protein transport</keyword>
<keyword evidence="2" id="KW-0333">Golgi apparatus</keyword>